<accession>A0A6J4QJC7</accession>
<gene>
    <name evidence="1" type="ORF">AVDCRST_MAG02-24</name>
</gene>
<sequence length="81" mass="8968">MGLSIFASGYPTAKRIDCQTGMPSDPVEETVTASTSGLQYDAASGLYSYVWKTQKSWSGTCQELNLRLADGRDLQVYFYLK</sequence>
<dbReference type="AlphaFoldDB" id="A0A6J4QJC7"/>
<evidence type="ECO:0000313" key="1">
    <source>
        <dbReference type="EMBL" id="CAA9443712.1"/>
    </source>
</evidence>
<protein>
    <submittedName>
        <fullName evidence="1">Uncharacterized protein</fullName>
    </submittedName>
</protein>
<organism evidence="1">
    <name type="scientific">uncultured Rubrobacteraceae bacterium</name>
    <dbReference type="NCBI Taxonomy" id="349277"/>
    <lineage>
        <taxon>Bacteria</taxon>
        <taxon>Bacillati</taxon>
        <taxon>Actinomycetota</taxon>
        <taxon>Rubrobacteria</taxon>
        <taxon>Rubrobacterales</taxon>
        <taxon>Rubrobacteraceae</taxon>
        <taxon>environmental samples</taxon>
    </lineage>
</organism>
<dbReference type="NCBIfam" id="NF038114">
    <property type="entry name" value="rightmost"/>
    <property type="match status" value="1"/>
</dbReference>
<reference evidence="1" key="1">
    <citation type="submission" date="2020-02" db="EMBL/GenBank/DDBJ databases">
        <authorList>
            <person name="Meier V. D."/>
        </authorList>
    </citation>
    <scope>NUCLEOTIDE SEQUENCE</scope>
    <source>
        <strain evidence="1">AVDCRST_MAG02</strain>
    </source>
</reference>
<dbReference type="EMBL" id="CADCVH010000002">
    <property type="protein sequence ID" value="CAA9443712.1"/>
    <property type="molecule type" value="Genomic_DNA"/>
</dbReference>
<proteinExistence type="predicted"/>
<name>A0A6J4QJC7_9ACTN</name>